<proteinExistence type="predicted"/>
<accession>H2Y1K0</accession>
<dbReference type="EMBL" id="EAAA01000954">
    <property type="status" value="NOT_ANNOTATED_CDS"/>
    <property type="molecule type" value="Genomic_DNA"/>
</dbReference>
<evidence type="ECO:0000256" key="1">
    <source>
        <dbReference type="SAM" id="Phobius"/>
    </source>
</evidence>
<keyword evidence="1" id="KW-0812">Transmembrane</keyword>
<dbReference type="AlphaFoldDB" id="H2Y1K0"/>
<reference evidence="2" key="3">
    <citation type="submission" date="2025-08" db="UniProtKB">
        <authorList>
            <consortium name="Ensembl"/>
        </authorList>
    </citation>
    <scope>IDENTIFICATION</scope>
</reference>
<protein>
    <submittedName>
        <fullName evidence="2">Uncharacterized protein</fullName>
    </submittedName>
</protein>
<keyword evidence="1" id="KW-1133">Transmembrane helix</keyword>
<organism evidence="2 3">
    <name type="scientific">Ciona intestinalis</name>
    <name type="common">Transparent sea squirt</name>
    <name type="synonym">Ascidia intestinalis</name>
    <dbReference type="NCBI Taxonomy" id="7719"/>
    <lineage>
        <taxon>Eukaryota</taxon>
        <taxon>Metazoa</taxon>
        <taxon>Chordata</taxon>
        <taxon>Tunicata</taxon>
        <taxon>Ascidiacea</taxon>
        <taxon>Phlebobranchia</taxon>
        <taxon>Cionidae</taxon>
        <taxon>Ciona</taxon>
    </lineage>
</organism>
<reference evidence="2" key="2">
    <citation type="journal article" date="2008" name="Genome Biol.">
        <title>Improved genome assembly and evidence-based global gene model set for the chordate Ciona intestinalis: new insight into intron and operon populations.</title>
        <authorList>
            <person name="Satou Y."/>
            <person name="Mineta K."/>
            <person name="Ogasawara M."/>
            <person name="Sasakura Y."/>
            <person name="Shoguchi E."/>
            <person name="Ueno K."/>
            <person name="Yamada L."/>
            <person name="Matsumoto J."/>
            <person name="Wasserscheid J."/>
            <person name="Dewar K."/>
            <person name="Wiley G.B."/>
            <person name="Macmil S.L."/>
            <person name="Roe B.A."/>
            <person name="Zeller R.W."/>
            <person name="Hastings K.E."/>
            <person name="Lemaire P."/>
            <person name="Lindquist E."/>
            <person name="Endo T."/>
            <person name="Hotta K."/>
            <person name="Inaba K."/>
        </authorList>
    </citation>
    <scope>NUCLEOTIDE SEQUENCE [LARGE SCALE GENOMIC DNA]</scope>
    <source>
        <strain evidence="2">wild type</strain>
    </source>
</reference>
<reference evidence="3" key="1">
    <citation type="journal article" date="2002" name="Science">
        <title>The draft genome of Ciona intestinalis: insights into chordate and vertebrate origins.</title>
        <authorList>
            <person name="Dehal P."/>
            <person name="Satou Y."/>
            <person name="Campbell R.K."/>
            <person name="Chapman J."/>
            <person name="Degnan B."/>
            <person name="De Tomaso A."/>
            <person name="Davidson B."/>
            <person name="Di Gregorio A."/>
            <person name="Gelpke M."/>
            <person name="Goodstein D.M."/>
            <person name="Harafuji N."/>
            <person name="Hastings K.E."/>
            <person name="Ho I."/>
            <person name="Hotta K."/>
            <person name="Huang W."/>
            <person name="Kawashima T."/>
            <person name="Lemaire P."/>
            <person name="Martinez D."/>
            <person name="Meinertzhagen I.A."/>
            <person name="Necula S."/>
            <person name="Nonaka M."/>
            <person name="Putnam N."/>
            <person name="Rash S."/>
            <person name="Saiga H."/>
            <person name="Satake M."/>
            <person name="Terry A."/>
            <person name="Yamada L."/>
            <person name="Wang H.G."/>
            <person name="Awazu S."/>
            <person name="Azumi K."/>
            <person name="Boore J."/>
            <person name="Branno M."/>
            <person name="Chin-Bow S."/>
            <person name="DeSantis R."/>
            <person name="Doyle S."/>
            <person name="Francino P."/>
            <person name="Keys D.N."/>
            <person name="Haga S."/>
            <person name="Hayashi H."/>
            <person name="Hino K."/>
            <person name="Imai K.S."/>
            <person name="Inaba K."/>
            <person name="Kano S."/>
            <person name="Kobayashi K."/>
            <person name="Kobayashi M."/>
            <person name="Lee B.I."/>
            <person name="Makabe K.W."/>
            <person name="Manohar C."/>
            <person name="Matassi G."/>
            <person name="Medina M."/>
            <person name="Mochizuki Y."/>
            <person name="Mount S."/>
            <person name="Morishita T."/>
            <person name="Miura S."/>
            <person name="Nakayama A."/>
            <person name="Nishizaka S."/>
            <person name="Nomoto H."/>
            <person name="Ohta F."/>
            <person name="Oishi K."/>
            <person name="Rigoutsos I."/>
            <person name="Sano M."/>
            <person name="Sasaki A."/>
            <person name="Sasakura Y."/>
            <person name="Shoguchi E."/>
            <person name="Shin-i T."/>
            <person name="Spagnuolo A."/>
            <person name="Stainier D."/>
            <person name="Suzuki M.M."/>
            <person name="Tassy O."/>
            <person name="Takatori N."/>
            <person name="Tokuoka M."/>
            <person name="Yagi K."/>
            <person name="Yoshizaki F."/>
            <person name="Wada S."/>
            <person name="Zhang C."/>
            <person name="Hyatt P.D."/>
            <person name="Larimer F."/>
            <person name="Detter C."/>
            <person name="Doggett N."/>
            <person name="Glavina T."/>
            <person name="Hawkins T."/>
            <person name="Richardson P."/>
            <person name="Lucas S."/>
            <person name="Kohara Y."/>
            <person name="Levine M."/>
            <person name="Satoh N."/>
            <person name="Rokhsar D.S."/>
        </authorList>
    </citation>
    <scope>NUCLEOTIDE SEQUENCE [LARGE SCALE GENOMIC DNA]</scope>
</reference>
<dbReference type="Ensembl" id="ENSCINT00000034164.1">
    <property type="protein sequence ID" value="ENSCINP00000035784.1"/>
    <property type="gene ID" value="ENSCING00000018422.1"/>
</dbReference>
<dbReference type="InParanoid" id="H2Y1K0"/>
<name>H2Y1K0_CIOIN</name>
<evidence type="ECO:0000313" key="3">
    <source>
        <dbReference type="Proteomes" id="UP000008144"/>
    </source>
</evidence>
<keyword evidence="1" id="KW-0472">Membrane</keyword>
<dbReference type="HOGENOM" id="CLU_1506686_0_0_1"/>
<feature type="transmembrane region" description="Helical" evidence="1">
    <location>
        <begin position="68"/>
        <end position="87"/>
    </location>
</feature>
<dbReference type="Proteomes" id="UP000008144">
    <property type="component" value="Chromosome 12"/>
</dbReference>
<feature type="transmembrane region" description="Helical" evidence="1">
    <location>
        <begin position="34"/>
        <end position="56"/>
    </location>
</feature>
<sequence>MKSKKCRDCCRCCESSSDCCCIKTPHVCTKVVQIILVILDLVVTEVGLFFLACLNIEWRRGEFPNIDLHRIVLWCSLVTTSAILILTRKGRRGGLGNQREMVCPVCGGYEEMDSMYKVQKEHGWSWDYGDYIHSLVTATGFMLCSLSSIIDIPKFYEHHVEVDIKIVGFLLDLLLSLLY</sequence>
<keyword evidence="3" id="KW-1185">Reference proteome</keyword>
<reference evidence="2" key="4">
    <citation type="submission" date="2025-09" db="UniProtKB">
        <authorList>
            <consortium name="Ensembl"/>
        </authorList>
    </citation>
    <scope>IDENTIFICATION</scope>
</reference>
<evidence type="ECO:0000313" key="2">
    <source>
        <dbReference type="Ensembl" id="ENSCINP00000035784.1"/>
    </source>
</evidence>